<evidence type="ECO:0000313" key="3">
    <source>
        <dbReference type="Proteomes" id="UP000664398"/>
    </source>
</evidence>
<keyword evidence="1" id="KW-0812">Transmembrane</keyword>
<keyword evidence="3" id="KW-1185">Reference proteome</keyword>
<feature type="transmembrane region" description="Helical" evidence="1">
    <location>
        <begin position="117"/>
        <end position="135"/>
    </location>
</feature>
<evidence type="ECO:0000313" key="2">
    <source>
        <dbReference type="EMBL" id="MBO1804748.1"/>
    </source>
</evidence>
<dbReference type="AlphaFoldDB" id="A0A939LXH4"/>
<dbReference type="EMBL" id="JAGDYL010000006">
    <property type="protein sequence ID" value="MBO1804748.1"/>
    <property type="molecule type" value="Genomic_DNA"/>
</dbReference>
<evidence type="ECO:0000256" key="1">
    <source>
        <dbReference type="SAM" id="Phobius"/>
    </source>
</evidence>
<keyword evidence="1" id="KW-1133">Transmembrane helix</keyword>
<feature type="transmembrane region" description="Helical" evidence="1">
    <location>
        <begin position="82"/>
        <end position="105"/>
    </location>
</feature>
<protein>
    <recommendedName>
        <fullName evidence="4">Transmembrane protein</fullName>
    </recommendedName>
</protein>
<name>A0A939LXH4_9MICO</name>
<gene>
    <name evidence="2" type="ORF">J4H91_05375</name>
</gene>
<reference evidence="2" key="1">
    <citation type="submission" date="2021-03" db="EMBL/GenBank/DDBJ databases">
        <title>Leucobacter chromiisoli sp. nov., isolated from chromium-containing soil of chemical plant.</title>
        <authorList>
            <person name="Xu Z."/>
        </authorList>
    </citation>
    <scope>NUCLEOTIDE SEQUENCE</scope>
    <source>
        <strain evidence="2">A2</strain>
    </source>
</reference>
<feature type="transmembrane region" description="Helical" evidence="1">
    <location>
        <begin position="49"/>
        <end position="70"/>
    </location>
</feature>
<organism evidence="2 3">
    <name type="scientific">Leucobacter ruminantium</name>
    <dbReference type="NCBI Taxonomy" id="1289170"/>
    <lineage>
        <taxon>Bacteria</taxon>
        <taxon>Bacillati</taxon>
        <taxon>Actinomycetota</taxon>
        <taxon>Actinomycetes</taxon>
        <taxon>Micrococcales</taxon>
        <taxon>Microbacteriaceae</taxon>
        <taxon>Leucobacter</taxon>
    </lineage>
</organism>
<sequence length="137" mass="15083">MSIDDPRYTQRERRAGRRYTREFGAAIVLWLALFLGLPALWPVEPGGGPALLQALLPVLPLLWAAVAIARHVASTDEMQRQLLFRSFGFGFAAASLAAVVLTMLWGQGFRPPVPTMWTFLAGMVGWSLALAVSFGRR</sequence>
<dbReference type="RefSeq" id="WP_208045229.1">
    <property type="nucleotide sequence ID" value="NZ_JAGDYL010000006.1"/>
</dbReference>
<proteinExistence type="predicted"/>
<feature type="transmembrane region" description="Helical" evidence="1">
    <location>
        <begin position="23"/>
        <end position="43"/>
    </location>
</feature>
<keyword evidence="1" id="KW-0472">Membrane</keyword>
<dbReference type="Proteomes" id="UP000664398">
    <property type="component" value="Unassembled WGS sequence"/>
</dbReference>
<comment type="caution">
    <text evidence="2">The sequence shown here is derived from an EMBL/GenBank/DDBJ whole genome shotgun (WGS) entry which is preliminary data.</text>
</comment>
<accession>A0A939LXH4</accession>
<evidence type="ECO:0008006" key="4">
    <source>
        <dbReference type="Google" id="ProtNLM"/>
    </source>
</evidence>